<organism evidence="4 5">
    <name type="scientific">Pseudomicrostroma glucosiphilum</name>
    <dbReference type="NCBI Taxonomy" id="1684307"/>
    <lineage>
        <taxon>Eukaryota</taxon>
        <taxon>Fungi</taxon>
        <taxon>Dikarya</taxon>
        <taxon>Basidiomycota</taxon>
        <taxon>Ustilaginomycotina</taxon>
        <taxon>Exobasidiomycetes</taxon>
        <taxon>Microstromatales</taxon>
        <taxon>Microstromatales incertae sedis</taxon>
        <taxon>Pseudomicrostroma</taxon>
    </lineage>
</organism>
<dbReference type="Gene3D" id="1.10.357.70">
    <property type="entry name" value="Exocyst complex component Sec6, C-terminal domain"/>
    <property type="match status" value="1"/>
</dbReference>
<comment type="similarity">
    <text evidence="1">Belongs to the SEC6 family.</text>
</comment>
<dbReference type="GO" id="GO:0000149">
    <property type="term" value="F:SNARE binding"/>
    <property type="evidence" value="ECO:0007669"/>
    <property type="project" value="TreeGrafter"/>
</dbReference>
<evidence type="ECO:0000256" key="2">
    <source>
        <dbReference type="ARBA" id="ARBA00022448"/>
    </source>
</evidence>
<keyword evidence="2" id="KW-0813">Transport</keyword>
<proteinExistence type="inferred from homology"/>
<protein>
    <submittedName>
        <fullName evidence="4">Exocyst complex component Sec6</fullName>
    </submittedName>
</protein>
<dbReference type="OrthoDB" id="190098at2759"/>
<evidence type="ECO:0000313" key="4">
    <source>
        <dbReference type="EMBL" id="PWN20968.1"/>
    </source>
</evidence>
<dbReference type="AlphaFoldDB" id="A0A316U801"/>
<keyword evidence="5" id="KW-1185">Reference proteome</keyword>
<dbReference type="RefSeq" id="XP_025348128.1">
    <property type="nucleotide sequence ID" value="XM_025493702.1"/>
</dbReference>
<dbReference type="GO" id="GO:0006887">
    <property type="term" value="P:exocytosis"/>
    <property type="evidence" value="ECO:0007669"/>
    <property type="project" value="UniProtKB-KW"/>
</dbReference>
<accession>A0A316U801</accession>
<dbReference type="GeneID" id="37015436"/>
<evidence type="ECO:0000256" key="1">
    <source>
        <dbReference type="ARBA" id="ARBA00009447"/>
    </source>
</evidence>
<dbReference type="PANTHER" id="PTHR21292:SF1">
    <property type="entry name" value="EXOCYST COMPLEX COMPONENT 3"/>
    <property type="match status" value="1"/>
</dbReference>
<dbReference type="STRING" id="1684307.A0A316U801"/>
<sequence>MAVAPASAANIVAEYLKSPDDLSRLAGLRTKLHRESLTLEAKLKTGAKEQLEAIRDGLLKLQATKRDVQGVREAFAEVERLCKGSDAEVAEKGELGAKGAKAFRVISEVSQIHRNFVQADTVLNQLEMMPPKIEELAHMLQQARDDLFGPATRLLSLHYHISELETFRNETLQTARTCSSDVRQQLMEFFSPLDGLVKEFEGYLFLMGERAIDLVREGREGVIVKLVKIIEKESREDEKAAAIRLAKRANLEGAARFRSVIANARVIKLYRPKLLEAMDRSTQELFAECWNRFGTDGRYLDFLTHLEWIYKDLEQVKELMVPLFPQDYNIYRFFVKSYHKHLGQLLRDNILATDPEASALLTLYQFTQEYTTTMKKELKVDEEWLKPSLLGGKEQAIIDDYLSLITRKIDEWSANLMSDEVRAFVARADAPEKDADGLYGINYASTLFMMLTQQCDLAADSGQGAILAKAVFHSAQTMIASQATWLRVVEGECSKQIQAKNPDEIAPGLTEYVIALCNELIKSADLAEALGKRFEALVSTKYKAGIREEIDNAVNGYLDVSARCGGILVQFVFEDLKPAVKELFSFPAWYAEGTCTIIIETMRDYLSDYAELLNPNFFEARLLPDLIDRFLVSYIGALRRATKLRMPGAADRMKSDIDEFRVMIGIWLKENEWEEKAGVLDLILALLTSSSTMVFLPYWSFAKACGPNFGFLESVMKARDDLDKSDVSGIMESARRKVKNEGLPDVPMRVETSLVVGGAAALLWGRVGGAASGLTSSQMAPSNSSSGTGWSTIAQNYLGSGWRDRVVQ</sequence>
<dbReference type="EMBL" id="KZ819326">
    <property type="protein sequence ID" value="PWN20968.1"/>
    <property type="molecule type" value="Genomic_DNA"/>
</dbReference>
<name>A0A316U801_9BASI</name>
<dbReference type="GO" id="GO:0051601">
    <property type="term" value="P:exocyst localization"/>
    <property type="evidence" value="ECO:0007669"/>
    <property type="project" value="TreeGrafter"/>
</dbReference>
<dbReference type="InterPro" id="IPR042532">
    <property type="entry name" value="EXOC3/Sec6_C"/>
</dbReference>
<dbReference type="Pfam" id="PF06046">
    <property type="entry name" value="Sec6"/>
    <property type="match status" value="1"/>
</dbReference>
<gene>
    <name evidence="4" type="ORF">BCV69DRAFT_290168</name>
</gene>
<dbReference type="Gene3D" id="1.10.357.50">
    <property type="match status" value="1"/>
</dbReference>
<reference evidence="4 5" key="1">
    <citation type="journal article" date="2018" name="Mol. Biol. Evol.">
        <title>Broad Genomic Sampling Reveals a Smut Pathogenic Ancestry of the Fungal Clade Ustilaginomycotina.</title>
        <authorList>
            <person name="Kijpornyongpan T."/>
            <person name="Mondo S.J."/>
            <person name="Barry K."/>
            <person name="Sandor L."/>
            <person name="Lee J."/>
            <person name="Lipzen A."/>
            <person name="Pangilinan J."/>
            <person name="LaButti K."/>
            <person name="Hainaut M."/>
            <person name="Henrissat B."/>
            <person name="Grigoriev I.V."/>
            <person name="Spatafora J.W."/>
            <person name="Aime M.C."/>
        </authorList>
    </citation>
    <scope>NUCLEOTIDE SEQUENCE [LARGE SCALE GENOMIC DNA]</scope>
    <source>
        <strain evidence="4 5">MCA 4718</strain>
    </source>
</reference>
<dbReference type="GO" id="GO:0000145">
    <property type="term" value="C:exocyst"/>
    <property type="evidence" value="ECO:0007669"/>
    <property type="project" value="InterPro"/>
</dbReference>
<dbReference type="InterPro" id="IPR010326">
    <property type="entry name" value="EXOC3/Sec6"/>
</dbReference>
<evidence type="ECO:0000313" key="5">
    <source>
        <dbReference type="Proteomes" id="UP000245942"/>
    </source>
</evidence>
<dbReference type="Proteomes" id="UP000245942">
    <property type="component" value="Unassembled WGS sequence"/>
</dbReference>
<evidence type="ECO:0000256" key="3">
    <source>
        <dbReference type="ARBA" id="ARBA00022483"/>
    </source>
</evidence>
<dbReference type="FunFam" id="1.10.357.50:FF:000006">
    <property type="entry name" value="Exocyst complex component sec6"/>
    <property type="match status" value="1"/>
</dbReference>
<keyword evidence="3" id="KW-0268">Exocytosis</keyword>
<dbReference type="PANTHER" id="PTHR21292">
    <property type="entry name" value="EXOCYST COMPLEX COMPONENT SEC6-RELATED"/>
    <property type="match status" value="1"/>
</dbReference>